<dbReference type="InterPro" id="IPR000719">
    <property type="entry name" value="Prot_kinase_dom"/>
</dbReference>
<dbReference type="InterPro" id="IPR011009">
    <property type="entry name" value="Kinase-like_dom_sf"/>
</dbReference>
<evidence type="ECO:0000256" key="4">
    <source>
        <dbReference type="ARBA" id="ARBA00022840"/>
    </source>
</evidence>
<dbReference type="Pfam" id="PF00069">
    <property type="entry name" value="Pkinase"/>
    <property type="match status" value="1"/>
</dbReference>
<evidence type="ECO:0000313" key="8">
    <source>
        <dbReference type="Proteomes" id="UP000027154"/>
    </source>
</evidence>
<evidence type="ECO:0000313" key="7">
    <source>
        <dbReference type="EMBL" id="KDC50601.1"/>
    </source>
</evidence>
<name>A0ABD3Y865_9GAMM</name>
<reference evidence="7 8" key="1">
    <citation type="submission" date="2014-04" db="EMBL/GenBank/DDBJ databases">
        <title>Pseudoalteromonas galatheae sp. nov., isolated from a deep-sea polychaete near Canal Concepcion, Chile.</title>
        <authorList>
            <person name="Machado H.R."/>
            <person name="Gram L."/>
            <person name="Vynne N.G."/>
        </authorList>
    </citation>
    <scope>NUCLEOTIDE SEQUENCE [LARGE SCALE GENOMIC DNA]</scope>
    <source>
        <strain evidence="7 8">KMM216</strain>
    </source>
</reference>
<accession>A0ABD3Y865</accession>
<keyword evidence="3 7" id="KW-0418">Kinase</keyword>
<sequence length="475" mass="54569">MAKRNNYKPNQNIGGWKLERRLGKGGNGEVWASSNDGEIGAIKLLKNIRESIYIRFKAEIHAIEKNQDIDGVIPIKEYGLPEDTTKTVPWFVMPIASRFSEWREGKEVLATVKEMLKIAITLKELHSRGFYHRDIKPANILFLNGRLYLADFGLVKYPNRDDVTEKGSDVGPKFTMAPEMRRHAHEANGEYADVYSFAKTLWIAIKGDMKCFDGQYNVFSSISINNSCKGLYTKTLNDLLAECTDHTAENRPKMDVVVQKLQDWIKTNDDFHIQNLAEWFDLQNKLFPAGSPNSVTWTNPDDIVTILNEIGHVPSLNHMFLPGGGGNTFVGASLANESGLIALKIAQKMFDILAPKKLTYESFGVDPQWNYFRLEAKSINKTGIYDRDSYIFPYEELVEIEPSKYIERHHWDYNEFQGEELPEEAHLVCRYFEGCFVIFSTRSYYNQVSGTYDGRHNKMTEEEFRAYIERSALRE</sequence>
<evidence type="ECO:0000256" key="3">
    <source>
        <dbReference type="ARBA" id="ARBA00022777"/>
    </source>
</evidence>
<comment type="similarity">
    <text evidence="5">Belongs to the protein kinase superfamily. Ser/Thr protein kinase family. GCN2 subfamily.</text>
</comment>
<proteinExistence type="inferred from homology"/>
<dbReference type="PROSITE" id="PS50011">
    <property type="entry name" value="PROTEIN_KINASE_DOM"/>
    <property type="match status" value="1"/>
</dbReference>
<evidence type="ECO:0000256" key="2">
    <source>
        <dbReference type="ARBA" id="ARBA00022741"/>
    </source>
</evidence>
<keyword evidence="1" id="KW-0808">Transferase</keyword>
<protein>
    <submittedName>
        <fullName evidence="7">Serine/threonine protein kinase</fullName>
    </submittedName>
</protein>
<keyword evidence="7" id="KW-0723">Serine/threonine-protein kinase</keyword>
<dbReference type="SUPFAM" id="SSF56112">
    <property type="entry name" value="Protein kinase-like (PK-like)"/>
    <property type="match status" value="1"/>
</dbReference>
<dbReference type="Gene3D" id="3.30.200.20">
    <property type="entry name" value="Phosphorylase Kinase, domain 1"/>
    <property type="match status" value="1"/>
</dbReference>
<dbReference type="SMART" id="SM00220">
    <property type="entry name" value="S_TKc"/>
    <property type="match status" value="1"/>
</dbReference>
<keyword evidence="2" id="KW-0547">Nucleotide-binding</keyword>
<evidence type="ECO:0000256" key="1">
    <source>
        <dbReference type="ARBA" id="ARBA00022679"/>
    </source>
</evidence>
<evidence type="ECO:0000256" key="5">
    <source>
        <dbReference type="ARBA" id="ARBA00037982"/>
    </source>
</evidence>
<keyword evidence="4" id="KW-0067">ATP-binding</keyword>
<dbReference type="InterPro" id="IPR050339">
    <property type="entry name" value="CC_SR_Kinase"/>
</dbReference>
<dbReference type="GO" id="GO:0005524">
    <property type="term" value="F:ATP binding"/>
    <property type="evidence" value="ECO:0007669"/>
    <property type="project" value="UniProtKB-KW"/>
</dbReference>
<dbReference type="PROSITE" id="PS00108">
    <property type="entry name" value="PROTEIN_KINASE_ST"/>
    <property type="match status" value="1"/>
</dbReference>
<dbReference type="GO" id="GO:0004674">
    <property type="term" value="F:protein serine/threonine kinase activity"/>
    <property type="evidence" value="ECO:0007669"/>
    <property type="project" value="UniProtKB-KW"/>
</dbReference>
<evidence type="ECO:0000259" key="6">
    <source>
        <dbReference type="PROSITE" id="PS50011"/>
    </source>
</evidence>
<dbReference type="Gene3D" id="1.10.510.10">
    <property type="entry name" value="Transferase(Phosphotransferase) domain 1"/>
    <property type="match status" value="1"/>
</dbReference>
<dbReference type="InterPro" id="IPR008271">
    <property type="entry name" value="Ser/Thr_kinase_AS"/>
</dbReference>
<comment type="caution">
    <text evidence="7">The sequence shown here is derived from an EMBL/GenBank/DDBJ whole genome shotgun (WGS) entry which is preliminary data.</text>
</comment>
<organism evidence="7 8">
    <name type="scientific">Pseudoalteromonas fuliginea</name>
    <dbReference type="NCBI Taxonomy" id="1872678"/>
    <lineage>
        <taxon>Bacteria</taxon>
        <taxon>Pseudomonadati</taxon>
        <taxon>Pseudomonadota</taxon>
        <taxon>Gammaproteobacteria</taxon>
        <taxon>Alteromonadales</taxon>
        <taxon>Pseudoalteromonadaceae</taxon>
        <taxon>Pseudoalteromonas</taxon>
    </lineage>
</organism>
<dbReference type="Proteomes" id="UP000027154">
    <property type="component" value="Unassembled WGS sequence"/>
</dbReference>
<feature type="domain" description="Protein kinase" evidence="6">
    <location>
        <begin position="16"/>
        <end position="265"/>
    </location>
</feature>
<dbReference type="EMBL" id="JJNZ01000037">
    <property type="protein sequence ID" value="KDC50601.1"/>
    <property type="molecule type" value="Genomic_DNA"/>
</dbReference>
<dbReference type="PANTHER" id="PTHR11042">
    <property type="entry name" value="EUKARYOTIC TRANSLATION INITIATION FACTOR 2-ALPHA KINASE EIF2-ALPHA KINASE -RELATED"/>
    <property type="match status" value="1"/>
</dbReference>
<dbReference type="RefSeq" id="WP_033030180.1">
    <property type="nucleotide sequence ID" value="NZ_JJNZ01000037.1"/>
</dbReference>
<dbReference type="AlphaFoldDB" id="A0ABD3Y865"/>
<gene>
    <name evidence="7" type="ORF">DC53_12155</name>
</gene>